<dbReference type="Proteomes" id="UP000002038">
    <property type="component" value="Unassembled WGS sequence"/>
</dbReference>
<dbReference type="RefSeq" id="XP_031576517.1">
    <property type="nucleotide sequence ID" value="XM_031724360.1"/>
</dbReference>
<dbReference type="EMBL" id="GG657449">
    <property type="protein sequence ID" value="OAT05053.1"/>
    <property type="molecule type" value="Genomic_DNA"/>
</dbReference>
<accession>A0A179UBF7</accession>
<keyword evidence="2" id="KW-1185">Reference proteome</keyword>
<reference evidence="2" key="1">
    <citation type="journal article" date="2015" name="PLoS Genet.">
        <title>The dynamic genome and transcriptome of the human fungal pathogen Blastomyces and close relative Emmonsia.</title>
        <authorList>
            <person name="Munoz J.F."/>
            <person name="Gauthier G.M."/>
            <person name="Desjardins C.A."/>
            <person name="Gallo J.E."/>
            <person name="Holder J."/>
            <person name="Sullivan T.D."/>
            <person name="Marty A.J."/>
            <person name="Carmen J.C."/>
            <person name="Chen Z."/>
            <person name="Ding L."/>
            <person name="Gujja S."/>
            <person name="Magrini V."/>
            <person name="Misas E."/>
            <person name="Mitreva M."/>
            <person name="Priest M."/>
            <person name="Saif S."/>
            <person name="Whiston E.A."/>
            <person name="Young S."/>
            <person name="Zeng Q."/>
            <person name="Goldman W.E."/>
            <person name="Mardis E.R."/>
            <person name="Taylor J.W."/>
            <person name="McEwen J.G."/>
            <person name="Clay O.K."/>
            <person name="Klein B.S."/>
            <person name="Cuomo C.A."/>
        </authorList>
    </citation>
    <scope>NUCLEOTIDE SEQUENCE [LARGE SCALE GENOMIC DNA]</scope>
    <source>
        <strain evidence="2">SLH14081</strain>
    </source>
</reference>
<dbReference type="OrthoDB" id="2906425at2759"/>
<dbReference type="KEGG" id="bgh:BDBG_16400"/>
<dbReference type="AlphaFoldDB" id="A0A179UBF7"/>
<evidence type="ECO:0000313" key="2">
    <source>
        <dbReference type="Proteomes" id="UP000002038"/>
    </source>
</evidence>
<sequence>MAAVQQIMTTPDEKSVNRMNAHWELLHDLLPSSILDWAHTGWYPEYWEYCKALYTPDYKEEWRNVGIPNFLTA</sequence>
<gene>
    <name evidence="1" type="ORF">BDBG_16400</name>
</gene>
<evidence type="ECO:0000313" key="1">
    <source>
        <dbReference type="EMBL" id="OAT05053.1"/>
    </source>
</evidence>
<protein>
    <submittedName>
        <fullName evidence="1">Uncharacterized protein</fullName>
    </submittedName>
</protein>
<organism evidence="1 2">
    <name type="scientific">Blastomyces gilchristii (strain SLH14081)</name>
    <name type="common">Blastomyces dermatitidis</name>
    <dbReference type="NCBI Taxonomy" id="559298"/>
    <lineage>
        <taxon>Eukaryota</taxon>
        <taxon>Fungi</taxon>
        <taxon>Dikarya</taxon>
        <taxon>Ascomycota</taxon>
        <taxon>Pezizomycotina</taxon>
        <taxon>Eurotiomycetes</taxon>
        <taxon>Eurotiomycetidae</taxon>
        <taxon>Onygenales</taxon>
        <taxon>Ajellomycetaceae</taxon>
        <taxon>Blastomyces</taxon>
    </lineage>
</organism>
<dbReference type="VEuPathDB" id="FungiDB:BDBG_16400"/>
<proteinExistence type="predicted"/>
<name>A0A179UBF7_BLAGS</name>
<dbReference type="GeneID" id="42528534"/>